<evidence type="ECO:0000313" key="2">
    <source>
        <dbReference type="Proteomes" id="UP000198521"/>
    </source>
</evidence>
<dbReference type="OrthoDB" id="129527at2"/>
<dbReference type="Pfam" id="PF16267">
    <property type="entry name" value="DUF4920"/>
    <property type="match status" value="1"/>
</dbReference>
<dbReference type="InterPro" id="IPR032577">
    <property type="entry name" value="DUF4920"/>
</dbReference>
<name>A0A1H7T5Y2_AQUAM</name>
<organism evidence="1 2">
    <name type="scientific">Aquimarina amphilecti</name>
    <dbReference type="NCBI Taxonomy" id="1038014"/>
    <lineage>
        <taxon>Bacteria</taxon>
        <taxon>Pseudomonadati</taxon>
        <taxon>Bacteroidota</taxon>
        <taxon>Flavobacteriia</taxon>
        <taxon>Flavobacteriales</taxon>
        <taxon>Flavobacteriaceae</taxon>
        <taxon>Aquimarina</taxon>
    </lineage>
</organism>
<proteinExistence type="predicted"/>
<protein>
    <recommendedName>
        <fullName evidence="3">DUF4920 domain-containing protein</fullName>
    </recommendedName>
</protein>
<dbReference type="EMBL" id="FOAB01000006">
    <property type="protein sequence ID" value="SEL79909.1"/>
    <property type="molecule type" value="Genomic_DNA"/>
</dbReference>
<dbReference type="STRING" id="1038014.SAMN04487910_3289"/>
<dbReference type="Proteomes" id="UP000198521">
    <property type="component" value="Unassembled WGS sequence"/>
</dbReference>
<dbReference type="RefSeq" id="WP_091410485.1">
    <property type="nucleotide sequence ID" value="NZ_FOAB01000006.1"/>
</dbReference>
<sequence length="168" mass="18700">MKKITLFFAGLSCLVACNSVEKEKESFSIQDITISQYDNFGEEISSEAVLYKEAIAEKYKDLNEGDTIDIAFSSTVNDVCKAKGCWMKVALNDDQETMVKFKDYGFFVPKDIENDTIIVQGRAYVSETSVEELRHLASDAGKSETEIAAITAPKKTYSFMAEGVLVKQ</sequence>
<evidence type="ECO:0008006" key="3">
    <source>
        <dbReference type="Google" id="ProtNLM"/>
    </source>
</evidence>
<accession>A0A1H7T5Y2</accession>
<reference evidence="1 2" key="1">
    <citation type="submission" date="2016-10" db="EMBL/GenBank/DDBJ databases">
        <authorList>
            <person name="de Groot N.N."/>
        </authorList>
    </citation>
    <scope>NUCLEOTIDE SEQUENCE [LARGE SCALE GENOMIC DNA]</scope>
    <source>
        <strain evidence="1 2">DSM 25232</strain>
    </source>
</reference>
<keyword evidence="2" id="KW-1185">Reference proteome</keyword>
<dbReference type="AlphaFoldDB" id="A0A1H7T5Y2"/>
<evidence type="ECO:0000313" key="1">
    <source>
        <dbReference type="EMBL" id="SEL79909.1"/>
    </source>
</evidence>
<gene>
    <name evidence="1" type="ORF">SAMN04487910_3289</name>
</gene>